<accession>A0AA40EEI2</accession>
<organism evidence="1 2">
    <name type="scientific">Lasiosphaeria miniovina</name>
    <dbReference type="NCBI Taxonomy" id="1954250"/>
    <lineage>
        <taxon>Eukaryota</taxon>
        <taxon>Fungi</taxon>
        <taxon>Dikarya</taxon>
        <taxon>Ascomycota</taxon>
        <taxon>Pezizomycotina</taxon>
        <taxon>Sordariomycetes</taxon>
        <taxon>Sordariomycetidae</taxon>
        <taxon>Sordariales</taxon>
        <taxon>Lasiosphaeriaceae</taxon>
        <taxon>Lasiosphaeria</taxon>
    </lineage>
</organism>
<evidence type="ECO:0000313" key="2">
    <source>
        <dbReference type="Proteomes" id="UP001172101"/>
    </source>
</evidence>
<name>A0AA40EEI2_9PEZI</name>
<dbReference type="RefSeq" id="XP_060303418.1">
    <property type="nucleotide sequence ID" value="XM_060445477.1"/>
</dbReference>
<evidence type="ECO:0000313" key="1">
    <source>
        <dbReference type="EMBL" id="KAK0734541.1"/>
    </source>
</evidence>
<keyword evidence="2" id="KW-1185">Reference proteome</keyword>
<dbReference type="Proteomes" id="UP001172101">
    <property type="component" value="Unassembled WGS sequence"/>
</dbReference>
<protein>
    <submittedName>
        <fullName evidence="1">Uncharacterized protein</fullName>
    </submittedName>
</protein>
<proteinExistence type="predicted"/>
<sequence length="283" mass="30368">MAILAVSRLMVSDGGDDVGGISFRISVPETRMAQRAAKGCIRLDSTQRRRQARPGWQSRGGAASLAAKGIPDAKRWGSDFSSSELAKRLWCALWVDWIGHGGAVPDTSRREGACDVNFHGVPVRPECVPCTGWLSAAAGWFWGALQLFPAGPELSTFIKAGTTGKQARRYCGREETPPPPLRWGLVCAPPVTSKRPSPGAASTSGELERFEVPGTATLRFLVSSRLTTSTAPRTRSARRALVSALRGGKSALSFFRLLIISSATRRCFGDHARPTDHAALHCG</sequence>
<dbReference type="GeneID" id="85328747"/>
<gene>
    <name evidence="1" type="ORF">B0T26DRAFT_75207</name>
</gene>
<dbReference type="EMBL" id="JAUIRO010000001">
    <property type="protein sequence ID" value="KAK0734541.1"/>
    <property type="molecule type" value="Genomic_DNA"/>
</dbReference>
<comment type="caution">
    <text evidence="1">The sequence shown here is derived from an EMBL/GenBank/DDBJ whole genome shotgun (WGS) entry which is preliminary data.</text>
</comment>
<dbReference type="AlphaFoldDB" id="A0AA40EEI2"/>
<reference evidence="1" key="1">
    <citation type="submission" date="2023-06" db="EMBL/GenBank/DDBJ databases">
        <title>Genome-scale phylogeny and comparative genomics of the fungal order Sordariales.</title>
        <authorList>
            <consortium name="Lawrence Berkeley National Laboratory"/>
            <person name="Hensen N."/>
            <person name="Bonometti L."/>
            <person name="Westerberg I."/>
            <person name="Brannstrom I.O."/>
            <person name="Guillou S."/>
            <person name="Cros-Aarteil S."/>
            <person name="Calhoun S."/>
            <person name="Haridas S."/>
            <person name="Kuo A."/>
            <person name="Mondo S."/>
            <person name="Pangilinan J."/>
            <person name="Riley R."/>
            <person name="LaButti K."/>
            <person name="Andreopoulos B."/>
            <person name="Lipzen A."/>
            <person name="Chen C."/>
            <person name="Yanf M."/>
            <person name="Daum C."/>
            <person name="Ng V."/>
            <person name="Clum A."/>
            <person name="Steindorff A."/>
            <person name="Ohm R."/>
            <person name="Martin F."/>
            <person name="Silar P."/>
            <person name="Natvig D."/>
            <person name="Lalanne C."/>
            <person name="Gautier V."/>
            <person name="Ament-velasquez S.L."/>
            <person name="Kruys A."/>
            <person name="Hutchinson M.I."/>
            <person name="Powell A.J."/>
            <person name="Barry K."/>
            <person name="Miller A.N."/>
            <person name="Grigoriev I.V."/>
            <person name="Debuchy R."/>
            <person name="Gladieux P."/>
            <person name="Thoren M.H."/>
            <person name="Johannesson H."/>
        </authorList>
    </citation>
    <scope>NUCLEOTIDE SEQUENCE</scope>
    <source>
        <strain evidence="1">SMH2392-1A</strain>
    </source>
</reference>